<reference evidence="3 4" key="1">
    <citation type="submission" date="2015-09" db="EMBL/GenBank/DDBJ databases">
        <title>Sorangium comparison.</title>
        <authorList>
            <person name="Zaburannyi N."/>
            <person name="Bunk B."/>
            <person name="Overmann J."/>
            <person name="Mueller R."/>
        </authorList>
    </citation>
    <scope>NUCLEOTIDE SEQUENCE [LARGE SCALE GENOMIC DNA]</scope>
    <source>
        <strain evidence="3 4">So ce836</strain>
    </source>
</reference>
<keyword evidence="2" id="KW-0732">Signal</keyword>
<evidence type="ECO:0000256" key="2">
    <source>
        <dbReference type="SAM" id="SignalP"/>
    </source>
</evidence>
<evidence type="ECO:0000256" key="1">
    <source>
        <dbReference type="SAM" id="MobiDB-lite"/>
    </source>
</evidence>
<feature type="signal peptide" evidence="2">
    <location>
        <begin position="1"/>
        <end position="30"/>
    </location>
</feature>
<evidence type="ECO:0008006" key="5">
    <source>
        <dbReference type="Google" id="ProtNLM"/>
    </source>
</evidence>
<dbReference type="RefSeq" id="WP_129576870.1">
    <property type="nucleotide sequence ID" value="NZ_CP012672.1"/>
</dbReference>
<feature type="region of interest" description="Disordered" evidence="1">
    <location>
        <begin position="73"/>
        <end position="105"/>
    </location>
</feature>
<gene>
    <name evidence="3" type="ORF">SOCE836_056750</name>
</gene>
<proteinExistence type="predicted"/>
<accession>A0A4P2QTB8</accession>
<dbReference type="EMBL" id="CP012672">
    <property type="protein sequence ID" value="AUX33515.1"/>
    <property type="molecule type" value="Genomic_DNA"/>
</dbReference>
<feature type="chain" id="PRO_5020225587" description="Secreted protein" evidence="2">
    <location>
        <begin position="31"/>
        <end position="717"/>
    </location>
</feature>
<dbReference type="Proteomes" id="UP000295497">
    <property type="component" value="Chromosome"/>
</dbReference>
<evidence type="ECO:0000313" key="4">
    <source>
        <dbReference type="Proteomes" id="UP000295497"/>
    </source>
</evidence>
<organism evidence="3 4">
    <name type="scientific">Sorangium cellulosum</name>
    <name type="common">Polyangium cellulosum</name>
    <dbReference type="NCBI Taxonomy" id="56"/>
    <lineage>
        <taxon>Bacteria</taxon>
        <taxon>Pseudomonadati</taxon>
        <taxon>Myxococcota</taxon>
        <taxon>Polyangia</taxon>
        <taxon>Polyangiales</taxon>
        <taxon>Polyangiaceae</taxon>
        <taxon>Sorangium</taxon>
    </lineage>
</organism>
<evidence type="ECO:0000313" key="3">
    <source>
        <dbReference type="EMBL" id="AUX33515.1"/>
    </source>
</evidence>
<dbReference type="AlphaFoldDB" id="A0A4P2QTB8"/>
<sequence>MQVIRLCLIVCRCAALALLFGLALERSASAQDNKGPGTGFRIALNLEGDPGDFPSHVCVISVAREGITLDRNRDSQISLSVPEPEIRSRTGEPDQRGPKGGEAIGVSCLDERGPCEPKISIPRDTDNHRLVCAKNTRETKQPWRVAVIHLREVRYDGGTASANLSPIDQPRLDGNVVTLSVRSVISKAKTIDLVGAVIGGHYAESSYRPMETDSAKIALGEAAPSVRGIMRLPLIPRCRTHEIVLPPGTREVSARAHLETGREPFSCDVHLDTSRQFKMRIPYVAERTTKRVVVVASDDRGATSARYTGTWIDFEPPPAIELKHTMVRFSWKRDCLYPKTVSCPAVTVVSTGLACRSAPSGSAPDVCDYVCGSVETGKTRRAQRPGAGGRAARYEPQFSMPARLRFARPKSDEAWEDTLAYGNQLLSGFVSAADRRVDVSLRRWGTSEEVSRLLHRRAAGIEWLVVRGPTGTEHYVRPEPDSAARLWIPGVSCGDVFSFRIVGERAYHDDEVKVTEGVIEFPHPESQEIIFLRDIALGGIADLARRNPAFPAGDEWELDWFGFVRGVVGLRPRGTAVQIELRASFMLGSHLYYPLRAPGELAAAPHSEDVLFSRSMLEAGVFWIAWPKVHLGGSAGLAVSAPIWSDDFRRAGAPQPALTWGLAGRYLFTRRTSVELGQRFIYRDLNYTFSTDFRGAPTWSTTASLPVQLELGLRIAL</sequence>
<feature type="compositionally biased region" description="Basic and acidic residues" evidence="1">
    <location>
        <begin position="84"/>
        <end position="99"/>
    </location>
</feature>
<protein>
    <recommendedName>
        <fullName evidence="5">Secreted protein</fullName>
    </recommendedName>
</protein>
<name>A0A4P2QTB8_SORCE</name>